<dbReference type="OrthoDB" id="9798386at2"/>
<proteinExistence type="inferred from homology"/>
<dbReference type="InterPro" id="IPR000209">
    <property type="entry name" value="Peptidase_S8/S53_dom"/>
</dbReference>
<comment type="caution">
    <text evidence="5">Lacks conserved residue(s) required for the propagation of feature annotation.</text>
</comment>
<evidence type="ECO:0000256" key="3">
    <source>
        <dbReference type="ARBA" id="ARBA00022801"/>
    </source>
</evidence>
<dbReference type="GO" id="GO:0006508">
    <property type="term" value="P:proteolysis"/>
    <property type="evidence" value="ECO:0007669"/>
    <property type="project" value="UniProtKB-KW"/>
</dbReference>
<name>A0A3S1JFV3_9BACT</name>
<dbReference type="Pfam" id="PF00082">
    <property type="entry name" value="Peptidase_S8"/>
    <property type="match status" value="1"/>
</dbReference>
<comment type="caution">
    <text evidence="7">The sequence shown here is derived from an EMBL/GenBank/DDBJ whole genome shotgun (WGS) entry which is preliminary data.</text>
</comment>
<dbReference type="AlphaFoldDB" id="A0A3S1JFV3"/>
<keyword evidence="4" id="KW-0720">Serine protease</keyword>
<dbReference type="PANTHER" id="PTHR43806">
    <property type="entry name" value="PEPTIDASE S8"/>
    <property type="match status" value="1"/>
</dbReference>
<keyword evidence="3" id="KW-0378">Hydrolase</keyword>
<dbReference type="SUPFAM" id="SSF52743">
    <property type="entry name" value="Subtilisin-like"/>
    <property type="match status" value="1"/>
</dbReference>
<reference evidence="7" key="1">
    <citation type="submission" date="2020-05" db="EMBL/GenBank/DDBJ databases">
        <title>Chitinophaga laudate sp. nov., isolated from a tropical peat swamp.</title>
        <authorList>
            <person name="Goh C.B.S."/>
            <person name="Lee M.S."/>
            <person name="Parimannan S."/>
            <person name="Pasbakhsh P."/>
            <person name="Yule C.M."/>
            <person name="Rajandas H."/>
            <person name="Loke S."/>
            <person name="Croft L."/>
            <person name="Tan J.B.L."/>
        </authorList>
    </citation>
    <scope>NUCLEOTIDE SEQUENCE</scope>
    <source>
        <strain evidence="7">Mgbs1</strain>
    </source>
</reference>
<protein>
    <submittedName>
        <fullName evidence="7">S8 family serine peptidase</fullName>
    </submittedName>
</protein>
<evidence type="ECO:0000256" key="4">
    <source>
        <dbReference type="ARBA" id="ARBA00022825"/>
    </source>
</evidence>
<organism evidence="7 8">
    <name type="scientific">Chitinophaga solisilvae</name>
    <dbReference type="NCBI Taxonomy" id="1233460"/>
    <lineage>
        <taxon>Bacteria</taxon>
        <taxon>Pseudomonadati</taxon>
        <taxon>Bacteroidota</taxon>
        <taxon>Chitinophagia</taxon>
        <taxon>Chitinophagales</taxon>
        <taxon>Chitinophagaceae</taxon>
        <taxon>Chitinophaga</taxon>
    </lineage>
</organism>
<dbReference type="Proteomes" id="UP000281028">
    <property type="component" value="Unassembled WGS sequence"/>
</dbReference>
<dbReference type="InterPro" id="IPR050131">
    <property type="entry name" value="Peptidase_S8_subtilisin-like"/>
</dbReference>
<keyword evidence="2" id="KW-0645">Protease</keyword>
<dbReference type="Gene3D" id="3.40.50.200">
    <property type="entry name" value="Peptidase S8/S53 domain"/>
    <property type="match status" value="1"/>
</dbReference>
<dbReference type="PRINTS" id="PR00723">
    <property type="entry name" value="SUBTILISIN"/>
</dbReference>
<keyword evidence="8" id="KW-1185">Reference proteome</keyword>
<evidence type="ECO:0000256" key="5">
    <source>
        <dbReference type="PROSITE-ProRule" id="PRU01240"/>
    </source>
</evidence>
<dbReference type="PANTHER" id="PTHR43806:SF11">
    <property type="entry name" value="CEREVISIN-RELATED"/>
    <property type="match status" value="1"/>
</dbReference>
<evidence type="ECO:0000259" key="6">
    <source>
        <dbReference type="Pfam" id="PF00082"/>
    </source>
</evidence>
<dbReference type="InterPro" id="IPR015500">
    <property type="entry name" value="Peptidase_S8_subtilisin-rel"/>
</dbReference>
<gene>
    <name evidence="7" type="ORF">ECE50_003620</name>
</gene>
<dbReference type="EMBL" id="RIAR02000001">
    <property type="protein sequence ID" value="NSL85905.1"/>
    <property type="molecule type" value="Genomic_DNA"/>
</dbReference>
<evidence type="ECO:0000256" key="1">
    <source>
        <dbReference type="ARBA" id="ARBA00011073"/>
    </source>
</evidence>
<evidence type="ECO:0000313" key="7">
    <source>
        <dbReference type="EMBL" id="NSL85905.1"/>
    </source>
</evidence>
<evidence type="ECO:0000313" key="8">
    <source>
        <dbReference type="Proteomes" id="UP000281028"/>
    </source>
</evidence>
<dbReference type="GO" id="GO:0004252">
    <property type="term" value="F:serine-type endopeptidase activity"/>
    <property type="evidence" value="ECO:0007669"/>
    <property type="project" value="InterPro"/>
</dbReference>
<comment type="similarity">
    <text evidence="1 5">Belongs to the peptidase S8 family.</text>
</comment>
<dbReference type="InterPro" id="IPR036852">
    <property type="entry name" value="Peptidase_S8/S53_dom_sf"/>
</dbReference>
<sequence>MKSRLLLAVALCLSIMGCTKKTQDAPPSPSQEIVHPVGLKGQNQIVPGTDQYRLLVKFKATSITDVEKNKPVFSNARATADAGTWGRSGNNIWSYTYEQAIPFSSQDKAAMKQGRVAPPEPGQFNRYAFRGLLYVREAVNMTPKEVLDLANEFEKLDMVEYAAMEPVTPPPPPATPDFTAQQYYKNDVDGSGVNVRGINAEYAWSIGVTGAGIRIADIEWGYNKNHEDLVTTTCQEILPPPDDQFKDHGTAVAGILMGKKNTFGVTGMVYGADACYIISERVLGRPGGIAEGLKKLRRGDVFLYEMQTGGNGGQYVPADYNQAVWDITKTATDSGIVVVAAAGNGNQNLDDAFYNAYRARGDNGAIIVGAGTKSGRNKASFSTYGTPVHLQGWGDWTVTSTGYTSLYNGGVNAGYTKDFSGTSSATPIVASAVISVQSWYKARTGKVLAPRKIRSVLISTGTAQGTGGHIGPLPNIKTAIEWLIANP</sequence>
<feature type="domain" description="Peptidase S8/S53" evidence="6">
    <location>
        <begin position="219"/>
        <end position="464"/>
    </location>
</feature>
<dbReference type="PROSITE" id="PS51892">
    <property type="entry name" value="SUBTILASE"/>
    <property type="match status" value="1"/>
</dbReference>
<evidence type="ECO:0000256" key="2">
    <source>
        <dbReference type="ARBA" id="ARBA00022670"/>
    </source>
</evidence>
<accession>A0A3S1JFV3</accession>
<dbReference type="PROSITE" id="PS51257">
    <property type="entry name" value="PROKAR_LIPOPROTEIN"/>
    <property type="match status" value="1"/>
</dbReference>